<evidence type="ECO:0000256" key="1">
    <source>
        <dbReference type="SAM" id="SignalP"/>
    </source>
</evidence>
<evidence type="ECO:0000313" key="2">
    <source>
        <dbReference type="EMBL" id="SKB00531.1"/>
    </source>
</evidence>
<keyword evidence="3" id="KW-1185">Reference proteome</keyword>
<protein>
    <recommendedName>
        <fullName evidence="4">DUF4136 domain-containing protein</fullName>
    </recommendedName>
</protein>
<evidence type="ECO:0000313" key="3">
    <source>
        <dbReference type="Proteomes" id="UP000190774"/>
    </source>
</evidence>
<accession>A0A1T4YGV8</accession>
<feature type="chain" id="PRO_5013227809" description="DUF4136 domain-containing protein" evidence="1">
    <location>
        <begin position="20"/>
        <end position="216"/>
    </location>
</feature>
<feature type="signal peptide" evidence="1">
    <location>
        <begin position="1"/>
        <end position="19"/>
    </location>
</feature>
<evidence type="ECO:0008006" key="4">
    <source>
        <dbReference type="Google" id="ProtNLM"/>
    </source>
</evidence>
<dbReference type="STRING" id="48467.SAMN02745166_03162"/>
<dbReference type="Proteomes" id="UP000190774">
    <property type="component" value="Unassembled WGS sequence"/>
</dbReference>
<organism evidence="2 3">
    <name type="scientific">Prosthecobacter debontii</name>
    <dbReference type="NCBI Taxonomy" id="48467"/>
    <lineage>
        <taxon>Bacteria</taxon>
        <taxon>Pseudomonadati</taxon>
        <taxon>Verrucomicrobiota</taxon>
        <taxon>Verrucomicrobiia</taxon>
        <taxon>Verrucomicrobiales</taxon>
        <taxon>Verrucomicrobiaceae</taxon>
        <taxon>Prosthecobacter</taxon>
    </lineage>
</organism>
<name>A0A1T4YGV8_9BACT</name>
<gene>
    <name evidence="2" type="ORF">SAMN02745166_03162</name>
</gene>
<dbReference type="EMBL" id="FUYE01000010">
    <property type="protein sequence ID" value="SKB00531.1"/>
    <property type="molecule type" value="Genomic_DNA"/>
</dbReference>
<sequence length="216" mass="23987">MRACFIFSIVCLLSLALCQCTTSRFKGGAYQSADRKLTCRLPSHNTAWTMKKESGPGSQAVTWWDDFTGELYKVEILDASMLPSEFLALPKREQMMTNLTIVLNNLRSVSAQSRLISQRYLADIQGGASYGFYNAPGTSPIVTTRGTPNGPYHSSRANVTRAVMSFRSQRHLVIVTHINEHLGAIINPEAPISFVKNEEQSLPKLLAFVRSIQLSD</sequence>
<proteinExistence type="predicted"/>
<reference evidence="3" key="1">
    <citation type="submission" date="2017-02" db="EMBL/GenBank/DDBJ databases">
        <authorList>
            <person name="Varghese N."/>
            <person name="Submissions S."/>
        </authorList>
    </citation>
    <scope>NUCLEOTIDE SEQUENCE [LARGE SCALE GENOMIC DNA]</scope>
    <source>
        <strain evidence="3">ATCC 700200</strain>
    </source>
</reference>
<dbReference type="AlphaFoldDB" id="A0A1T4YGV8"/>
<keyword evidence="1" id="KW-0732">Signal</keyword>